<name>A0AC35FZH6_9BILA</name>
<accession>A0AC35FZH6</accession>
<evidence type="ECO:0000313" key="2">
    <source>
        <dbReference type="WBParaSite" id="PS1159_v2.g22508.t1"/>
    </source>
</evidence>
<reference evidence="2" key="1">
    <citation type="submission" date="2022-11" db="UniProtKB">
        <authorList>
            <consortium name="WormBaseParasite"/>
        </authorList>
    </citation>
    <scope>IDENTIFICATION</scope>
</reference>
<sequence>MLSAFKVKTAEIKELRTGLSPEHVQKASEEFYSLIPHANHGKIKFPLLDNPNIIDSKASMLNTLADIEIANRSIGDMILQTDLSRQDVISRYYEKLNCEITVLDHDSETFKLIEQYAQTNQRVSEDFKLDIIDIFEINRIEEAERFNRKLGNIQLLWHGSRTVNFVGILSQGLHIPEKPRDLWFGKGVYFADTVCLSASYCDEEDSMLLLCEVALGNIDRKSNLDFELIQPDETKDSVKGLGKWYPDRKGNCTIDGNVRVPMGQLIKREDKDDLILDYNEYIVYNINQIRIRYLVQVNIGKKGITRQNGLVANPDAV</sequence>
<proteinExistence type="predicted"/>
<evidence type="ECO:0000313" key="1">
    <source>
        <dbReference type="Proteomes" id="UP000887580"/>
    </source>
</evidence>
<dbReference type="WBParaSite" id="PS1159_v2.g22508.t1">
    <property type="protein sequence ID" value="PS1159_v2.g22508.t1"/>
    <property type="gene ID" value="PS1159_v2.g22508"/>
</dbReference>
<dbReference type="Proteomes" id="UP000887580">
    <property type="component" value="Unplaced"/>
</dbReference>
<organism evidence="1 2">
    <name type="scientific">Panagrolaimus sp. PS1159</name>
    <dbReference type="NCBI Taxonomy" id="55785"/>
    <lineage>
        <taxon>Eukaryota</taxon>
        <taxon>Metazoa</taxon>
        <taxon>Ecdysozoa</taxon>
        <taxon>Nematoda</taxon>
        <taxon>Chromadorea</taxon>
        <taxon>Rhabditida</taxon>
        <taxon>Tylenchina</taxon>
        <taxon>Panagrolaimomorpha</taxon>
        <taxon>Panagrolaimoidea</taxon>
        <taxon>Panagrolaimidae</taxon>
        <taxon>Panagrolaimus</taxon>
    </lineage>
</organism>
<protein>
    <submittedName>
        <fullName evidence="2">Poly [ADP-ribose] polymerase</fullName>
    </submittedName>
</protein>